<dbReference type="PANTHER" id="PTHR43233:SF1">
    <property type="entry name" value="FAMILY N-ACETYLTRANSFERASE, PUTATIVE (AFU_ORTHOLOGUE AFUA_6G03350)-RELATED"/>
    <property type="match status" value="1"/>
</dbReference>
<evidence type="ECO:0000313" key="3">
    <source>
        <dbReference type="Proteomes" id="UP000199448"/>
    </source>
</evidence>
<dbReference type="SUPFAM" id="SSF55729">
    <property type="entry name" value="Acyl-CoA N-acyltransferases (Nat)"/>
    <property type="match status" value="1"/>
</dbReference>
<dbReference type="STRING" id="390640.SAMN04488034_1233"/>
<accession>A0A1H5PI86</accession>
<protein>
    <submittedName>
        <fullName evidence="2">Acetyltransferase (GNAT) domain-containing protein</fullName>
    </submittedName>
</protein>
<keyword evidence="2" id="KW-0808">Transferase</keyword>
<dbReference type="GO" id="GO:0016747">
    <property type="term" value="F:acyltransferase activity, transferring groups other than amino-acyl groups"/>
    <property type="evidence" value="ECO:0007669"/>
    <property type="project" value="InterPro"/>
</dbReference>
<dbReference type="AlphaFoldDB" id="A0A1H5PI86"/>
<feature type="domain" description="N-acetyltransferase" evidence="1">
    <location>
        <begin position="6"/>
        <end position="137"/>
    </location>
</feature>
<name>A0A1H5PI86_9FLAO</name>
<dbReference type="Proteomes" id="UP000199448">
    <property type="component" value="Unassembled WGS sequence"/>
</dbReference>
<dbReference type="Pfam" id="PF13673">
    <property type="entry name" value="Acetyltransf_10"/>
    <property type="match status" value="1"/>
</dbReference>
<dbReference type="InterPro" id="IPR000182">
    <property type="entry name" value="GNAT_dom"/>
</dbReference>
<evidence type="ECO:0000259" key="1">
    <source>
        <dbReference type="PROSITE" id="PS51186"/>
    </source>
</evidence>
<dbReference type="InterPro" id="IPR053144">
    <property type="entry name" value="Acetyltransferase_Butenolide"/>
</dbReference>
<dbReference type="Gene3D" id="3.40.630.30">
    <property type="match status" value="1"/>
</dbReference>
<sequence length="137" mass="15662">MNNYRLEIRKLKPEEYQLLRQTTGWDPIAEEVVGKALENDLFSVCVFDDEKLIGIGRVIGDGAIYLYIQDVIVHPDFHGRGVGKLIMDSIEEYLKKATNQNSFVGLMAAEGVKDFYKKYGYQERPAGRPGMFKLIKK</sequence>
<dbReference type="CDD" id="cd04301">
    <property type="entry name" value="NAT_SF"/>
    <property type="match status" value="1"/>
</dbReference>
<dbReference type="EMBL" id="FNUG01000023">
    <property type="protein sequence ID" value="SEF13652.1"/>
    <property type="molecule type" value="Genomic_DNA"/>
</dbReference>
<dbReference type="RefSeq" id="WP_176763490.1">
    <property type="nucleotide sequence ID" value="NZ_FNGG01000024.1"/>
</dbReference>
<dbReference type="InterPro" id="IPR016181">
    <property type="entry name" value="Acyl_CoA_acyltransferase"/>
</dbReference>
<gene>
    <name evidence="2" type="ORF">SAMN04488034_1233</name>
</gene>
<dbReference type="PROSITE" id="PS51186">
    <property type="entry name" value="GNAT"/>
    <property type="match status" value="1"/>
</dbReference>
<proteinExistence type="predicted"/>
<keyword evidence="3" id="KW-1185">Reference proteome</keyword>
<reference evidence="2 3" key="1">
    <citation type="submission" date="2016-10" db="EMBL/GenBank/DDBJ databases">
        <authorList>
            <person name="de Groot N.N."/>
        </authorList>
    </citation>
    <scope>NUCLEOTIDE SEQUENCE [LARGE SCALE GENOMIC DNA]</scope>
    <source>
        <strain evidence="2 3">DSM 23553</strain>
    </source>
</reference>
<dbReference type="PANTHER" id="PTHR43233">
    <property type="entry name" value="FAMILY N-ACETYLTRANSFERASE, PUTATIVE (AFU_ORTHOLOGUE AFUA_6G03350)-RELATED"/>
    <property type="match status" value="1"/>
</dbReference>
<evidence type="ECO:0000313" key="2">
    <source>
        <dbReference type="EMBL" id="SEF13652.1"/>
    </source>
</evidence>
<organism evidence="2 3">
    <name type="scientific">Salinimicrobium catena</name>
    <dbReference type="NCBI Taxonomy" id="390640"/>
    <lineage>
        <taxon>Bacteria</taxon>
        <taxon>Pseudomonadati</taxon>
        <taxon>Bacteroidota</taxon>
        <taxon>Flavobacteriia</taxon>
        <taxon>Flavobacteriales</taxon>
        <taxon>Flavobacteriaceae</taxon>
        <taxon>Salinimicrobium</taxon>
    </lineage>
</organism>